<dbReference type="EMBL" id="AJWJ01000967">
    <property type="protein sequence ID" value="KAF2068478.1"/>
    <property type="molecule type" value="Genomic_DNA"/>
</dbReference>
<accession>A0A8J4PKG2</accession>
<sequence length="91" mass="10659">MLSTYLIKLIFSHIWAESKRDLIDLCYDNERFSFVWGSNFALVNKQWFLITKELMISHSNVHISFLNHDDDDDDDGNSGDDVHHDASINDR</sequence>
<evidence type="ECO:0000313" key="2">
    <source>
        <dbReference type="Proteomes" id="UP000695562"/>
    </source>
</evidence>
<gene>
    <name evidence="1" type="ORF">CYY_010194</name>
</gene>
<dbReference type="AlphaFoldDB" id="A0A8J4PKG2"/>
<organism evidence="1 2">
    <name type="scientific">Polysphondylium violaceum</name>
    <dbReference type="NCBI Taxonomy" id="133409"/>
    <lineage>
        <taxon>Eukaryota</taxon>
        <taxon>Amoebozoa</taxon>
        <taxon>Evosea</taxon>
        <taxon>Eumycetozoa</taxon>
        <taxon>Dictyostelia</taxon>
        <taxon>Dictyosteliales</taxon>
        <taxon>Dictyosteliaceae</taxon>
        <taxon>Polysphondylium</taxon>
    </lineage>
</organism>
<keyword evidence="2" id="KW-1185">Reference proteome</keyword>
<comment type="caution">
    <text evidence="1">The sequence shown here is derived from an EMBL/GenBank/DDBJ whole genome shotgun (WGS) entry which is preliminary data.</text>
</comment>
<name>A0A8J4PKG2_9MYCE</name>
<dbReference type="Proteomes" id="UP000695562">
    <property type="component" value="Unassembled WGS sequence"/>
</dbReference>
<protein>
    <submittedName>
        <fullName evidence="1">Uncharacterized protein</fullName>
    </submittedName>
</protein>
<reference evidence="1" key="1">
    <citation type="submission" date="2020-01" db="EMBL/GenBank/DDBJ databases">
        <title>Development of genomics and gene disruption for Polysphondylium violaceum indicates a role for the polyketide synthase stlB in stalk morphogenesis.</title>
        <authorList>
            <person name="Narita B."/>
            <person name="Kawabe Y."/>
            <person name="Kin K."/>
            <person name="Saito T."/>
            <person name="Gibbs R."/>
            <person name="Kuspa A."/>
            <person name="Muzny D."/>
            <person name="Queller D."/>
            <person name="Richards S."/>
            <person name="Strassman J."/>
            <person name="Sucgang R."/>
            <person name="Worley K."/>
            <person name="Schaap P."/>
        </authorList>
    </citation>
    <scope>NUCLEOTIDE SEQUENCE</scope>
    <source>
        <strain evidence="1">QSvi11</strain>
    </source>
</reference>
<proteinExistence type="predicted"/>
<feature type="non-terminal residue" evidence="1">
    <location>
        <position position="91"/>
    </location>
</feature>
<evidence type="ECO:0000313" key="1">
    <source>
        <dbReference type="EMBL" id="KAF2068478.1"/>
    </source>
</evidence>